<reference evidence="2" key="1">
    <citation type="submission" date="2022-04" db="EMBL/GenBank/DDBJ databases">
        <title>A functionally conserved STORR gene fusion in Papaver species that diverged 16.8 million years ago.</title>
        <authorList>
            <person name="Catania T."/>
        </authorList>
    </citation>
    <scope>NUCLEOTIDE SEQUENCE</scope>
    <source>
        <strain evidence="2">S-188037</strain>
    </source>
</reference>
<keyword evidence="3" id="KW-1185">Reference proteome</keyword>
<name>A0AAD4SAQ8_9MAGN</name>
<keyword evidence="1" id="KW-1133">Transmembrane helix</keyword>
<evidence type="ECO:0000256" key="1">
    <source>
        <dbReference type="SAM" id="Phobius"/>
    </source>
</evidence>
<evidence type="ECO:0000313" key="2">
    <source>
        <dbReference type="EMBL" id="KAI3879158.1"/>
    </source>
</evidence>
<comment type="caution">
    <text evidence="2">The sequence shown here is derived from an EMBL/GenBank/DDBJ whole genome shotgun (WGS) entry which is preliminary data.</text>
</comment>
<accession>A0AAD4SAQ8</accession>
<evidence type="ECO:0000313" key="3">
    <source>
        <dbReference type="Proteomes" id="UP001202328"/>
    </source>
</evidence>
<keyword evidence="1" id="KW-0472">Membrane</keyword>
<protein>
    <submittedName>
        <fullName evidence="2">Uncharacterized protein</fullName>
    </submittedName>
</protein>
<dbReference type="EMBL" id="JAJJMB010012264">
    <property type="protein sequence ID" value="KAI3879158.1"/>
    <property type="molecule type" value="Genomic_DNA"/>
</dbReference>
<proteinExistence type="predicted"/>
<organism evidence="2 3">
    <name type="scientific">Papaver atlanticum</name>
    <dbReference type="NCBI Taxonomy" id="357466"/>
    <lineage>
        <taxon>Eukaryota</taxon>
        <taxon>Viridiplantae</taxon>
        <taxon>Streptophyta</taxon>
        <taxon>Embryophyta</taxon>
        <taxon>Tracheophyta</taxon>
        <taxon>Spermatophyta</taxon>
        <taxon>Magnoliopsida</taxon>
        <taxon>Ranunculales</taxon>
        <taxon>Papaveraceae</taxon>
        <taxon>Papaveroideae</taxon>
        <taxon>Papaver</taxon>
    </lineage>
</organism>
<feature type="transmembrane region" description="Helical" evidence="1">
    <location>
        <begin position="12"/>
        <end position="29"/>
    </location>
</feature>
<sequence length="54" mass="6381">MDKLKVEVFEKSLVVTFILECILAIGMWVRHSDNFLLKVHLPEEKIERVSKLVR</sequence>
<dbReference type="AlphaFoldDB" id="A0AAD4SAQ8"/>
<keyword evidence="1" id="KW-0812">Transmembrane</keyword>
<gene>
    <name evidence="2" type="ORF">MKW98_028725</name>
</gene>
<dbReference type="Proteomes" id="UP001202328">
    <property type="component" value="Unassembled WGS sequence"/>
</dbReference>
<feature type="non-terminal residue" evidence="2">
    <location>
        <position position="54"/>
    </location>
</feature>